<dbReference type="GO" id="GO:0004553">
    <property type="term" value="F:hydrolase activity, hydrolyzing O-glycosyl compounds"/>
    <property type="evidence" value="ECO:0007669"/>
    <property type="project" value="UniProtKB-ARBA"/>
</dbReference>
<gene>
    <name evidence="4" type="ORF">C1A40_15215</name>
</gene>
<protein>
    <recommendedName>
        <fullName evidence="3">F5/8 type C domain-containing protein</fullName>
    </recommendedName>
</protein>
<dbReference type="AlphaFoldDB" id="A0A2I7SLC7"/>
<dbReference type="SUPFAM" id="SSF49899">
    <property type="entry name" value="Concanavalin A-like lectins/glucanases"/>
    <property type="match status" value="1"/>
</dbReference>
<dbReference type="RefSeq" id="WP_102996642.1">
    <property type="nucleotide sequence ID" value="NZ_CP025938.1"/>
</dbReference>
<evidence type="ECO:0000259" key="3">
    <source>
        <dbReference type="PROSITE" id="PS50022"/>
    </source>
</evidence>
<dbReference type="KEGG" id="taj:C1A40_15215"/>
<dbReference type="GO" id="GO:0005975">
    <property type="term" value="P:carbohydrate metabolic process"/>
    <property type="evidence" value="ECO:0007669"/>
    <property type="project" value="UniProtKB-ARBA"/>
</dbReference>
<evidence type="ECO:0000313" key="5">
    <source>
        <dbReference type="Proteomes" id="UP000236592"/>
    </source>
</evidence>
<dbReference type="Pfam" id="PF00754">
    <property type="entry name" value="F5_F8_type_C"/>
    <property type="match status" value="1"/>
</dbReference>
<dbReference type="Proteomes" id="UP000236592">
    <property type="component" value="Chromosome"/>
</dbReference>
<feature type="chain" id="PRO_5014407458" description="F5/8 type C domain-containing protein" evidence="2">
    <location>
        <begin position="28"/>
        <end position="536"/>
    </location>
</feature>
<dbReference type="EMBL" id="CP025938">
    <property type="protein sequence ID" value="AUS06708.1"/>
    <property type="molecule type" value="Genomic_DNA"/>
</dbReference>
<dbReference type="InterPro" id="IPR000421">
    <property type="entry name" value="FA58C"/>
</dbReference>
<dbReference type="InterPro" id="IPR026444">
    <property type="entry name" value="Secre_tail"/>
</dbReference>
<dbReference type="OrthoDB" id="273319at2"/>
<sequence length="536" mass="59078">MKQNLLKIMRLFTICMIFCAFNPKLIAQTIPADLMTNCSQWKITKPDGSEQKPLCEYPNQDYFYVNNTNDAIVFRVEINGSNGSTANSNYIRSELRERLPDGSLDVYWTTAGQHVIYVEQAITHLPTYKNHLVATQIHGNKDDGIDDAMVLRLEGEHLFLSFNGGKLRPDFTIKTNYQLGTKHEVIFEVIDGKHYCYYSEDGNLKTQYDAGTASQYLVKDTANGNDYVMDLNYNQTYFKVGNYTQSNVSKEKEYADKAGQTYDPNALNYGEVEVYNFSVIHDGVADGAGEGGVDPPAPGTTPPAENEITILDAIGVGTETGKNNVGSPYAFDNVVTADFYWAADASVGEASITFDLGCNRDLTEIGIHFLKADIRTTNFDIAVSDDKGATFTNVITNQDSYKTGYTVDDEQKFDLTGSNGRYVKIVGHGNSANTGWTSIAEVHIYGQNGSCSTLSTGDVHANNNALSIYPNPASNVINIANAKDFETVEIYNLVGKLVSKQAIPGNSMDISNLKSGLYIFKFSGKNNTVNKRVIKK</sequence>
<dbReference type="NCBIfam" id="TIGR04183">
    <property type="entry name" value="Por_Secre_tail"/>
    <property type="match status" value="1"/>
</dbReference>
<feature type="domain" description="F5/8 type C" evidence="3">
    <location>
        <begin position="293"/>
        <end position="447"/>
    </location>
</feature>
<dbReference type="Pfam" id="PF08787">
    <property type="entry name" value="Alginate_lyase2"/>
    <property type="match status" value="1"/>
</dbReference>
<proteinExistence type="predicted"/>
<keyword evidence="1 2" id="KW-0732">Signal</keyword>
<reference evidence="5" key="1">
    <citation type="submission" date="2018-01" db="EMBL/GenBank/DDBJ databases">
        <title>Complete genome of Tamlana sp. UJ94.</title>
        <authorList>
            <person name="Jung J."/>
            <person name="Chung D."/>
            <person name="Bae S.S."/>
            <person name="Baek K."/>
        </authorList>
    </citation>
    <scope>NUCLEOTIDE SEQUENCE [LARGE SCALE GENOMIC DNA]</scope>
    <source>
        <strain evidence="5">UJ94</strain>
    </source>
</reference>
<accession>A0A2I7SLC7</accession>
<dbReference type="Gene3D" id="2.60.120.260">
    <property type="entry name" value="Galactose-binding domain-like"/>
    <property type="match status" value="1"/>
</dbReference>
<dbReference type="InterPro" id="IPR014895">
    <property type="entry name" value="Alginate_lyase_2"/>
</dbReference>
<evidence type="ECO:0000256" key="1">
    <source>
        <dbReference type="ARBA" id="ARBA00022729"/>
    </source>
</evidence>
<dbReference type="PROSITE" id="PS50022">
    <property type="entry name" value="FA58C_3"/>
    <property type="match status" value="1"/>
</dbReference>
<dbReference type="InterPro" id="IPR013320">
    <property type="entry name" value="ConA-like_dom_sf"/>
</dbReference>
<name>A0A2I7SLC7_9FLAO</name>
<keyword evidence="5" id="KW-1185">Reference proteome</keyword>
<dbReference type="Pfam" id="PF18962">
    <property type="entry name" value="Por_Secre_tail"/>
    <property type="match status" value="1"/>
</dbReference>
<dbReference type="InterPro" id="IPR008979">
    <property type="entry name" value="Galactose-bd-like_sf"/>
</dbReference>
<dbReference type="SUPFAM" id="SSF49785">
    <property type="entry name" value="Galactose-binding domain-like"/>
    <property type="match status" value="1"/>
</dbReference>
<feature type="signal peptide" evidence="2">
    <location>
        <begin position="1"/>
        <end position="27"/>
    </location>
</feature>
<organism evidence="4 5">
    <name type="scientific">Pseudotamlana carrageenivorans</name>
    <dbReference type="NCBI Taxonomy" id="2069432"/>
    <lineage>
        <taxon>Bacteria</taxon>
        <taxon>Pseudomonadati</taxon>
        <taxon>Bacteroidota</taxon>
        <taxon>Flavobacteriia</taxon>
        <taxon>Flavobacteriales</taxon>
        <taxon>Flavobacteriaceae</taxon>
        <taxon>Pseudotamlana</taxon>
    </lineage>
</organism>
<evidence type="ECO:0000256" key="2">
    <source>
        <dbReference type="SAM" id="SignalP"/>
    </source>
</evidence>
<evidence type="ECO:0000313" key="4">
    <source>
        <dbReference type="EMBL" id="AUS06708.1"/>
    </source>
</evidence>
<dbReference type="Gene3D" id="2.60.120.200">
    <property type="match status" value="1"/>
</dbReference>